<organism evidence="1 2">
    <name type="scientific">Cinara cedri</name>
    <dbReference type="NCBI Taxonomy" id="506608"/>
    <lineage>
        <taxon>Eukaryota</taxon>
        <taxon>Metazoa</taxon>
        <taxon>Ecdysozoa</taxon>
        <taxon>Arthropoda</taxon>
        <taxon>Hexapoda</taxon>
        <taxon>Insecta</taxon>
        <taxon>Pterygota</taxon>
        <taxon>Neoptera</taxon>
        <taxon>Paraneoptera</taxon>
        <taxon>Hemiptera</taxon>
        <taxon>Sternorrhyncha</taxon>
        <taxon>Aphidomorpha</taxon>
        <taxon>Aphidoidea</taxon>
        <taxon>Aphididae</taxon>
        <taxon>Lachninae</taxon>
        <taxon>Cinara</taxon>
    </lineage>
</organism>
<reference evidence="1 2" key="1">
    <citation type="submission" date="2019-08" db="EMBL/GenBank/DDBJ databases">
        <authorList>
            <person name="Alioto T."/>
            <person name="Alioto T."/>
            <person name="Gomez Garrido J."/>
        </authorList>
    </citation>
    <scope>NUCLEOTIDE SEQUENCE [LARGE SCALE GENOMIC DNA]</scope>
</reference>
<proteinExistence type="predicted"/>
<dbReference type="AlphaFoldDB" id="A0A5E4MYN7"/>
<sequence>MMAISSTKQNGLLLSENNYFKTKCKALNEIIKNNVFENAAICDEISCTQEKLIIVQEECKFLMKKLKSFETQIGIINENRTTVRKSYKKKKGNID</sequence>
<accession>A0A5E4MYN7</accession>
<feature type="non-terminal residue" evidence="1">
    <location>
        <position position="95"/>
    </location>
</feature>
<evidence type="ECO:0000313" key="1">
    <source>
        <dbReference type="EMBL" id="VVC34579.1"/>
    </source>
</evidence>
<protein>
    <submittedName>
        <fullName evidence="1">Uncharacterized protein</fullName>
    </submittedName>
</protein>
<evidence type="ECO:0000313" key="2">
    <source>
        <dbReference type="Proteomes" id="UP000325440"/>
    </source>
</evidence>
<dbReference type="EMBL" id="CABPRJ010000999">
    <property type="protein sequence ID" value="VVC34579.1"/>
    <property type="molecule type" value="Genomic_DNA"/>
</dbReference>
<keyword evidence="2" id="KW-1185">Reference proteome</keyword>
<dbReference type="OrthoDB" id="285793at2759"/>
<name>A0A5E4MYN7_9HEMI</name>
<gene>
    <name evidence="1" type="ORF">CINCED_3A007566</name>
</gene>
<dbReference type="Proteomes" id="UP000325440">
    <property type="component" value="Unassembled WGS sequence"/>
</dbReference>